<keyword evidence="5" id="KW-0479">Metal-binding</keyword>
<dbReference type="Proteomes" id="UP000651482">
    <property type="component" value="Unassembled WGS sequence"/>
</dbReference>
<evidence type="ECO:0000313" key="11">
    <source>
        <dbReference type="Proteomes" id="UP000651482"/>
    </source>
</evidence>
<evidence type="ECO:0000256" key="1">
    <source>
        <dbReference type="ARBA" id="ARBA00001966"/>
    </source>
</evidence>
<keyword evidence="2" id="KW-0004">4Fe-4S</keyword>
<name>A0A926DAE1_9FIRM</name>
<dbReference type="Pfam" id="PF00919">
    <property type="entry name" value="UPF0004"/>
    <property type="match status" value="1"/>
</dbReference>
<dbReference type="Gene3D" id="3.80.30.20">
    <property type="entry name" value="tm_1862 like domain"/>
    <property type="match status" value="1"/>
</dbReference>
<comment type="caution">
    <text evidence="10">The sequence shown here is derived from an EMBL/GenBank/DDBJ whole genome shotgun (WGS) entry which is preliminary data.</text>
</comment>
<dbReference type="NCBIfam" id="TIGR01579">
    <property type="entry name" value="MiaB-like-C"/>
    <property type="match status" value="1"/>
</dbReference>
<evidence type="ECO:0000256" key="6">
    <source>
        <dbReference type="ARBA" id="ARBA00023004"/>
    </source>
</evidence>
<reference evidence="10" key="1">
    <citation type="submission" date="2020-08" db="EMBL/GenBank/DDBJ databases">
        <title>Genome public.</title>
        <authorList>
            <person name="Liu C."/>
            <person name="Sun Q."/>
        </authorList>
    </citation>
    <scope>NUCLEOTIDE SEQUENCE</scope>
    <source>
        <strain evidence="10">NSJ-40</strain>
    </source>
</reference>
<keyword evidence="11" id="KW-1185">Reference proteome</keyword>
<dbReference type="NCBIfam" id="TIGR00089">
    <property type="entry name" value="MiaB/RimO family radical SAM methylthiotransferase"/>
    <property type="match status" value="1"/>
</dbReference>
<dbReference type="InterPro" id="IPR006467">
    <property type="entry name" value="MiaB-like_bact"/>
</dbReference>
<keyword evidence="6" id="KW-0408">Iron</keyword>
<dbReference type="SFLD" id="SFLDG01082">
    <property type="entry name" value="B12-binding_domain_containing"/>
    <property type="match status" value="1"/>
</dbReference>
<feature type="domain" description="Radical SAM core" evidence="9">
    <location>
        <begin position="138"/>
        <end position="366"/>
    </location>
</feature>
<dbReference type="GO" id="GO:0035598">
    <property type="term" value="F:tRNA (N(6)-L-threonylcarbamoyladenosine(37)-C(2))-methylthiotransferase activity"/>
    <property type="evidence" value="ECO:0007669"/>
    <property type="project" value="TreeGrafter"/>
</dbReference>
<sequence>MKVSVITLGCKVNQYESEAMLSQLVSAGFVPAEETEPADVVVVNSCTVTASSDHKVRQALSRARRRNPDAVLVLTGCMPQAFPERCEALTDADIVLGNRSRALLLPYLLQFLEKHERIVDIAPHQTGDAFEPMTVGKFHERTRAFVKIEDGCNRFCSYCIIPYARGRVRSKPLDALKQEIAELAANGYREIVLTGINLSAYGQDMGLHLCDAVEAACKEPAILRVRLGSLEPEQLEPEVIRRLARQPKLCPQFHLSLQSGCDATLHRMNRHYTTAEYRVIVQNLRNAFENAAITTDIMVGFPGETEAEFADSLAFAEEIAFARAHIFPYSRRPGTAADHAPDQLSKQTKEQRAHQMAEVTAQSRLAFHRAQCGRVEPVLFEQAAAPGVFQGYTANYTPVRVQTAENLHGEVRPVSIVSADADGCTGVLSESSK</sequence>
<dbReference type="InterPro" id="IPR013848">
    <property type="entry name" value="Methylthiotransferase_N"/>
</dbReference>
<dbReference type="GO" id="GO:0051539">
    <property type="term" value="F:4 iron, 4 sulfur cluster binding"/>
    <property type="evidence" value="ECO:0007669"/>
    <property type="project" value="UniProtKB-KW"/>
</dbReference>
<accession>A0A926DAE1</accession>
<evidence type="ECO:0000256" key="2">
    <source>
        <dbReference type="ARBA" id="ARBA00022485"/>
    </source>
</evidence>
<evidence type="ECO:0000259" key="9">
    <source>
        <dbReference type="PROSITE" id="PS51918"/>
    </source>
</evidence>
<dbReference type="InterPro" id="IPR005839">
    <property type="entry name" value="Methylthiotransferase"/>
</dbReference>
<dbReference type="PROSITE" id="PS01278">
    <property type="entry name" value="MTTASE_RADICAL"/>
    <property type="match status" value="1"/>
</dbReference>
<dbReference type="RefSeq" id="WP_249319904.1">
    <property type="nucleotide sequence ID" value="NZ_JACRSN010000014.1"/>
</dbReference>
<feature type="domain" description="MTTase N-terminal" evidence="8">
    <location>
        <begin position="1"/>
        <end position="114"/>
    </location>
</feature>
<dbReference type="PANTHER" id="PTHR11918">
    <property type="entry name" value="RADICAL SAM PROTEINS"/>
    <property type="match status" value="1"/>
</dbReference>
<evidence type="ECO:0000256" key="5">
    <source>
        <dbReference type="ARBA" id="ARBA00022723"/>
    </source>
</evidence>
<dbReference type="AlphaFoldDB" id="A0A926DAE1"/>
<organism evidence="10 11">
    <name type="scientific">Yeguia hominis</name>
    <dbReference type="NCBI Taxonomy" id="2763662"/>
    <lineage>
        <taxon>Bacteria</taxon>
        <taxon>Bacillati</taxon>
        <taxon>Bacillota</taxon>
        <taxon>Clostridia</taxon>
        <taxon>Eubacteriales</taxon>
        <taxon>Yeguiaceae</taxon>
        <taxon>Yeguia</taxon>
    </lineage>
</organism>
<dbReference type="Gene3D" id="3.40.50.12160">
    <property type="entry name" value="Methylthiotransferase, N-terminal domain"/>
    <property type="match status" value="1"/>
</dbReference>
<dbReference type="FunFam" id="3.80.30.20:FF:000001">
    <property type="entry name" value="tRNA-2-methylthio-N(6)-dimethylallyladenosine synthase 2"/>
    <property type="match status" value="1"/>
</dbReference>
<evidence type="ECO:0000259" key="8">
    <source>
        <dbReference type="PROSITE" id="PS51449"/>
    </source>
</evidence>
<dbReference type="PROSITE" id="PS51449">
    <property type="entry name" value="MTTASE_N"/>
    <property type="match status" value="1"/>
</dbReference>
<dbReference type="SMART" id="SM00729">
    <property type="entry name" value="Elp3"/>
    <property type="match status" value="1"/>
</dbReference>
<dbReference type="InterPro" id="IPR006638">
    <property type="entry name" value="Elp3/MiaA/NifB-like_rSAM"/>
</dbReference>
<dbReference type="CDD" id="cd01335">
    <property type="entry name" value="Radical_SAM"/>
    <property type="match status" value="1"/>
</dbReference>
<dbReference type="InterPro" id="IPR020612">
    <property type="entry name" value="Methylthiotransferase_CS"/>
</dbReference>
<keyword evidence="7" id="KW-0411">Iron-sulfur</keyword>
<dbReference type="EMBL" id="JACRSN010000014">
    <property type="protein sequence ID" value="MBC8534267.1"/>
    <property type="molecule type" value="Genomic_DNA"/>
</dbReference>
<dbReference type="PANTHER" id="PTHR11918:SF45">
    <property type="entry name" value="THREONYLCARBAMOYLADENOSINE TRNA METHYLTHIOTRANSFERASE"/>
    <property type="match status" value="1"/>
</dbReference>
<dbReference type="GO" id="GO:0046872">
    <property type="term" value="F:metal ion binding"/>
    <property type="evidence" value="ECO:0007669"/>
    <property type="project" value="UniProtKB-KW"/>
</dbReference>
<gene>
    <name evidence="10" type="primary">mtaB</name>
    <name evidence="10" type="ORF">IAG03_09755</name>
</gene>
<dbReference type="Pfam" id="PF04055">
    <property type="entry name" value="Radical_SAM"/>
    <property type="match status" value="1"/>
</dbReference>
<keyword evidence="3" id="KW-0808">Transferase</keyword>
<protein>
    <submittedName>
        <fullName evidence="10">tRNA (N(6)-L-threonylcarbamoyladenosine(37)-C(2))-methylthiotransferase MtaB</fullName>
    </submittedName>
</protein>
<dbReference type="SFLD" id="SFLDS00029">
    <property type="entry name" value="Radical_SAM"/>
    <property type="match status" value="1"/>
</dbReference>
<dbReference type="InterPro" id="IPR023404">
    <property type="entry name" value="rSAM_horseshoe"/>
</dbReference>
<dbReference type="SFLD" id="SFLDG01061">
    <property type="entry name" value="methylthiotransferase"/>
    <property type="match status" value="1"/>
</dbReference>
<dbReference type="InterPro" id="IPR007197">
    <property type="entry name" value="rSAM"/>
</dbReference>
<dbReference type="InterPro" id="IPR038135">
    <property type="entry name" value="Methylthiotransferase_N_sf"/>
</dbReference>
<evidence type="ECO:0000256" key="4">
    <source>
        <dbReference type="ARBA" id="ARBA00022691"/>
    </source>
</evidence>
<dbReference type="PROSITE" id="PS51918">
    <property type="entry name" value="RADICAL_SAM"/>
    <property type="match status" value="1"/>
</dbReference>
<dbReference type="InterPro" id="IPR058240">
    <property type="entry name" value="rSAM_sf"/>
</dbReference>
<evidence type="ECO:0000256" key="3">
    <source>
        <dbReference type="ARBA" id="ARBA00022679"/>
    </source>
</evidence>
<evidence type="ECO:0000313" key="10">
    <source>
        <dbReference type="EMBL" id="MBC8534267.1"/>
    </source>
</evidence>
<dbReference type="SUPFAM" id="SSF102114">
    <property type="entry name" value="Radical SAM enzymes"/>
    <property type="match status" value="1"/>
</dbReference>
<keyword evidence="4" id="KW-0949">S-adenosyl-L-methionine</keyword>
<proteinExistence type="predicted"/>
<comment type="cofactor">
    <cofactor evidence="1">
        <name>[4Fe-4S] cluster</name>
        <dbReference type="ChEBI" id="CHEBI:49883"/>
    </cofactor>
</comment>
<evidence type="ECO:0000256" key="7">
    <source>
        <dbReference type="ARBA" id="ARBA00023014"/>
    </source>
</evidence>